<dbReference type="InterPro" id="IPR011659">
    <property type="entry name" value="WD40"/>
</dbReference>
<comment type="similarity">
    <text evidence="1">Belongs to the TolB family.</text>
</comment>
<dbReference type="PANTHER" id="PTHR36842">
    <property type="entry name" value="PROTEIN TOLB HOMOLOG"/>
    <property type="match status" value="1"/>
</dbReference>
<keyword evidence="4" id="KW-1185">Reference proteome</keyword>
<organism evidence="3 4">
    <name type="scientific">Paenibacillus terrae</name>
    <dbReference type="NCBI Taxonomy" id="159743"/>
    <lineage>
        <taxon>Bacteria</taxon>
        <taxon>Bacillati</taxon>
        <taxon>Bacillota</taxon>
        <taxon>Bacilli</taxon>
        <taxon>Bacillales</taxon>
        <taxon>Paenibacillaceae</taxon>
        <taxon>Paenibacillus</taxon>
    </lineage>
</organism>
<keyword evidence="3" id="KW-0449">Lipoprotein</keyword>
<gene>
    <name evidence="3" type="ORF">QD47_24405</name>
</gene>
<dbReference type="PANTHER" id="PTHR36842:SF1">
    <property type="entry name" value="PROTEIN TOLB"/>
    <property type="match status" value="1"/>
</dbReference>
<reference evidence="3 4" key="1">
    <citation type="submission" date="2014-11" db="EMBL/GenBank/DDBJ databases">
        <title>Draft Genome Sequences of Paenibacillus polymyxa NRRL B-30509 and Paenibacillus terrae NRRL B-30644, Strains from a Poultry Environment that Produce Tridecaptin A and Paenicidins.</title>
        <authorList>
            <person name="van Belkum M.J."/>
            <person name="Lohans C.T."/>
            <person name="Vederas J.C."/>
        </authorList>
    </citation>
    <scope>NUCLEOTIDE SEQUENCE [LARGE SCALE GENOMIC DNA]</scope>
    <source>
        <strain evidence="3 4">NRRL B-30644</strain>
    </source>
</reference>
<evidence type="ECO:0000256" key="2">
    <source>
        <dbReference type="SAM" id="SignalP"/>
    </source>
</evidence>
<dbReference type="InterPro" id="IPR011042">
    <property type="entry name" value="6-blade_b-propeller_TolB-like"/>
</dbReference>
<proteinExistence type="inferred from homology"/>
<sequence length="368" mass="40283">MNTNIHSKLGKTGLILLATATLMSMTACTTGNTEARQVVEKSGKKITVMDNTTESVYTKLKLEGIAKIEGVRGMDWVSEGTLAVDKENRKLSPVITEGEKRYPHNLYQYDLASSGETPLLEEEKSYGFAKLSPDRKHMLYQQLYESTGIGYIMNLETGVSVKMYDAEFMAGEGAWEDTGHVIFPNMEGDIIRADVNGKSEVAVKTGQRSVSSVAPSGNTIYYVAMGEWIAYDIETKQSEILKKDIWTVLPSPDGSTLAVVKHTKPGENALVLCDTKGKELSTLATGMQLFGTSWSPDGSKLAYAVSEDGDKYRFFITEAETGEQTPVLGDNSISDQLRWSPSGKKLLIPTGVMKDTGYQSTAYVIKLS</sequence>
<evidence type="ECO:0000256" key="1">
    <source>
        <dbReference type="ARBA" id="ARBA00009820"/>
    </source>
</evidence>
<dbReference type="Gene3D" id="2.120.10.30">
    <property type="entry name" value="TolB, C-terminal domain"/>
    <property type="match status" value="2"/>
</dbReference>
<accession>A0A0D7WWJ4</accession>
<comment type="caution">
    <text evidence="3">The sequence shown here is derived from an EMBL/GenBank/DDBJ whole genome shotgun (WGS) entry which is preliminary data.</text>
</comment>
<protein>
    <submittedName>
        <fullName evidence="3">Lipoprotein</fullName>
    </submittedName>
</protein>
<dbReference type="AlphaFoldDB" id="A0A0D7WWJ4"/>
<dbReference type="OrthoDB" id="137129at2"/>
<dbReference type="RefSeq" id="WP_044648550.1">
    <property type="nucleotide sequence ID" value="NZ_JTHP01000067.1"/>
</dbReference>
<dbReference type="EMBL" id="JTHP01000067">
    <property type="protein sequence ID" value="KJD43103.1"/>
    <property type="molecule type" value="Genomic_DNA"/>
</dbReference>
<name>A0A0D7WWJ4_9BACL</name>
<feature type="chain" id="PRO_5038508292" evidence="2">
    <location>
        <begin position="30"/>
        <end position="368"/>
    </location>
</feature>
<evidence type="ECO:0000313" key="3">
    <source>
        <dbReference type="EMBL" id="KJD43103.1"/>
    </source>
</evidence>
<feature type="signal peptide" evidence="2">
    <location>
        <begin position="1"/>
        <end position="29"/>
    </location>
</feature>
<evidence type="ECO:0000313" key="4">
    <source>
        <dbReference type="Proteomes" id="UP000032534"/>
    </source>
</evidence>
<dbReference type="Pfam" id="PF07676">
    <property type="entry name" value="PD40"/>
    <property type="match status" value="1"/>
</dbReference>
<dbReference type="SUPFAM" id="SSF82171">
    <property type="entry name" value="DPP6 N-terminal domain-like"/>
    <property type="match status" value="1"/>
</dbReference>
<dbReference type="PATRIC" id="fig|159743.3.peg.5403"/>
<dbReference type="Proteomes" id="UP000032534">
    <property type="component" value="Unassembled WGS sequence"/>
</dbReference>
<keyword evidence="2" id="KW-0732">Signal</keyword>